<organism evidence="4 5">
    <name type="scientific">Coprinopsis cinerea (strain Okayama-7 / 130 / ATCC MYA-4618 / FGSC 9003)</name>
    <name type="common">Inky cap fungus</name>
    <name type="synonym">Hormographiella aspergillata</name>
    <dbReference type="NCBI Taxonomy" id="240176"/>
    <lineage>
        <taxon>Eukaryota</taxon>
        <taxon>Fungi</taxon>
        <taxon>Dikarya</taxon>
        <taxon>Basidiomycota</taxon>
        <taxon>Agaricomycotina</taxon>
        <taxon>Agaricomycetes</taxon>
        <taxon>Agaricomycetidae</taxon>
        <taxon>Agaricales</taxon>
        <taxon>Agaricineae</taxon>
        <taxon>Psathyrellaceae</taxon>
        <taxon>Coprinopsis</taxon>
    </lineage>
</organism>
<feature type="compositionally biased region" description="Basic and acidic residues" evidence="2">
    <location>
        <begin position="1"/>
        <end position="21"/>
    </location>
</feature>
<dbReference type="Proteomes" id="UP000001861">
    <property type="component" value="Unassembled WGS sequence"/>
</dbReference>
<dbReference type="HOGENOM" id="CLU_040265_1_0_1"/>
<dbReference type="GO" id="GO:0005634">
    <property type="term" value="C:nucleus"/>
    <property type="evidence" value="ECO:0007669"/>
    <property type="project" value="InterPro"/>
</dbReference>
<dbReference type="Gene3D" id="3.30.1370.10">
    <property type="entry name" value="K Homology domain, type 1"/>
    <property type="match status" value="2"/>
</dbReference>
<feature type="compositionally biased region" description="Pro residues" evidence="2">
    <location>
        <begin position="296"/>
        <end position="311"/>
    </location>
</feature>
<dbReference type="InterPro" id="IPR047890">
    <property type="entry name" value="KHDC4_KH-I_first"/>
</dbReference>
<feature type="domain" description="K Homology" evidence="3">
    <location>
        <begin position="161"/>
        <end position="248"/>
    </location>
</feature>
<dbReference type="InterPro" id="IPR036612">
    <property type="entry name" value="KH_dom_type_1_sf"/>
</dbReference>
<dbReference type="InterPro" id="IPR031121">
    <property type="entry name" value="RIK/BLOM7"/>
</dbReference>
<gene>
    <name evidence="4" type="ORF">CC1G_14818</name>
</gene>
<feature type="compositionally biased region" description="Low complexity" evidence="2">
    <location>
        <begin position="312"/>
        <end position="327"/>
    </location>
</feature>
<dbReference type="GeneID" id="9380293"/>
<evidence type="ECO:0000259" key="3">
    <source>
        <dbReference type="SMART" id="SM00322"/>
    </source>
</evidence>
<protein>
    <submittedName>
        <fullName evidence="4">KH domain-containing protein</fullName>
    </submittedName>
</protein>
<feature type="region of interest" description="Disordered" evidence="2">
    <location>
        <begin position="289"/>
        <end position="332"/>
    </location>
</feature>
<dbReference type="AlphaFoldDB" id="D6RNP6"/>
<dbReference type="InterPro" id="IPR056149">
    <property type="entry name" value="PRP5/DDX46/KHDC4_KH"/>
</dbReference>
<dbReference type="SMART" id="SM00322">
    <property type="entry name" value="KH"/>
    <property type="match status" value="1"/>
</dbReference>
<proteinExistence type="predicted"/>
<keyword evidence="5" id="KW-1185">Reference proteome</keyword>
<dbReference type="OMA" id="AYAQYWA"/>
<evidence type="ECO:0000256" key="1">
    <source>
        <dbReference type="PROSITE-ProRule" id="PRU00117"/>
    </source>
</evidence>
<dbReference type="CDD" id="cd22385">
    <property type="entry name" value="KH-I_KHDC4_rpt1"/>
    <property type="match status" value="1"/>
</dbReference>
<keyword evidence="1" id="KW-0694">RNA-binding</keyword>
<dbReference type="PANTHER" id="PTHR15744:SF0">
    <property type="entry name" value="KH HOMOLOGY DOMAIN-CONTAINING PROTEIN 4"/>
    <property type="match status" value="1"/>
</dbReference>
<dbReference type="FunFam" id="3.30.1370.10:FF:000037">
    <property type="entry name" value="KH domain protein"/>
    <property type="match status" value="1"/>
</dbReference>
<feature type="region of interest" description="Disordered" evidence="2">
    <location>
        <begin position="1"/>
        <end position="39"/>
    </location>
</feature>
<dbReference type="EMBL" id="AACS02000007">
    <property type="protein sequence ID" value="EFI27345.1"/>
    <property type="molecule type" value="Genomic_DNA"/>
</dbReference>
<dbReference type="InterPro" id="IPR047889">
    <property type="entry name" value="KHDC4_KH-I_second"/>
</dbReference>
<dbReference type="OrthoDB" id="397265at2759"/>
<reference evidence="4 5" key="1">
    <citation type="journal article" date="2010" name="Proc. Natl. Acad. Sci. U.S.A.">
        <title>Insights into evolution of multicellular fungi from the assembled chromosomes of the mushroom Coprinopsis cinerea (Coprinus cinereus).</title>
        <authorList>
            <person name="Stajich J.E."/>
            <person name="Wilke S.K."/>
            <person name="Ahren D."/>
            <person name="Au C.H."/>
            <person name="Birren B.W."/>
            <person name="Borodovsky M."/>
            <person name="Burns C."/>
            <person name="Canback B."/>
            <person name="Casselton L.A."/>
            <person name="Cheng C.K."/>
            <person name="Deng J."/>
            <person name="Dietrich F.S."/>
            <person name="Fargo D.C."/>
            <person name="Farman M.L."/>
            <person name="Gathman A.C."/>
            <person name="Goldberg J."/>
            <person name="Guigo R."/>
            <person name="Hoegger P.J."/>
            <person name="Hooker J.B."/>
            <person name="Huggins A."/>
            <person name="James T.Y."/>
            <person name="Kamada T."/>
            <person name="Kilaru S."/>
            <person name="Kodira C."/>
            <person name="Kues U."/>
            <person name="Kupfer D."/>
            <person name="Kwan H.S."/>
            <person name="Lomsadze A."/>
            <person name="Li W."/>
            <person name="Lilly W.W."/>
            <person name="Ma L.J."/>
            <person name="Mackey A.J."/>
            <person name="Manning G."/>
            <person name="Martin F."/>
            <person name="Muraguchi H."/>
            <person name="Natvig D.O."/>
            <person name="Palmerini H."/>
            <person name="Ramesh M.A."/>
            <person name="Rehmeyer C.J."/>
            <person name="Roe B.A."/>
            <person name="Shenoy N."/>
            <person name="Stanke M."/>
            <person name="Ter-Hovhannisyan V."/>
            <person name="Tunlid A."/>
            <person name="Velagapudi R."/>
            <person name="Vision T.J."/>
            <person name="Zeng Q."/>
            <person name="Zolan M.E."/>
            <person name="Pukkila P.J."/>
        </authorList>
    </citation>
    <scope>NUCLEOTIDE SEQUENCE [LARGE SCALE GENOMIC DNA]</scope>
    <source>
        <strain evidence="5">Okayama-7 / 130 / ATCC MYA-4618 / FGSC 9003</strain>
    </source>
</reference>
<dbReference type="VEuPathDB" id="FungiDB:CC1G_14818"/>
<dbReference type="SUPFAM" id="SSF54791">
    <property type="entry name" value="Eukaryotic type KH-domain (KH-domain type I)"/>
    <property type="match status" value="2"/>
</dbReference>
<dbReference type="RefSeq" id="XP_002910839.1">
    <property type="nucleotide sequence ID" value="XM_002910793.1"/>
</dbReference>
<dbReference type="PANTHER" id="PTHR15744">
    <property type="entry name" value="BLOM7"/>
    <property type="match status" value="1"/>
</dbReference>
<feature type="region of interest" description="Disordered" evidence="2">
    <location>
        <begin position="363"/>
        <end position="400"/>
    </location>
</feature>
<comment type="caution">
    <text evidence="4">The sequence shown here is derived from an EMBL/GenBank/DDBJ whole genome shotgun (WGS) entry which is preliminary data.</text>
</comment>
<dbReference type="Pfam" id="PF22675">
    <property type="entry name" value="KH-I_KHDC4-BBP"/>
    <property type="match status" value="1"/>
</dbReference>
<evidence type="ECO:0000313" key="5">
    <source>
        <dbReference type="Proteomes" id="UP000001861"/>
    </source>
</evidence>
<accession>D6RNP6</accession>
<dbReference type="eggNOG" id="KOG1960">
    <property type="taxonomic scope" value="Eukaryota"/>
</dbReference>
<feature type="compositionally biased region" description="Pro residues" evidence="2">
    <location>
        <begin position="377"/>
        <end position="400"/>
    </location>
</feature>
<dbReference type="PROSITE" id="PS50084">
    <property type="entry name" value="KH_TYPE_1"/>
    <property type="match status" value="1"/>
</dbReference>
<sequence length="400" mass="42639">MSTDSKSKWDQPAAERSKEKPSPPPEGTSKKLDPASEAAAQAAAIAAKIAAQFAAGGMDGGNPEHQFVKDIDINDVRNRYMLTKGTTQQQIKEESGGAVVSTKGVWYPDRSKATDKDPPLYLHVTASTAEVLRKAVDKINELMTIDLGSLVVEDKRREKRKWPEDKLPIGLESIRNFNVRAKVVGPSGSFVKYIQQETGARVQIKGAGSGFIDQETGREGEEPLYIHITGPDEGQVRRAKVLAEDLVLVVQSEHAKQLARIQQEQAELHSVQMQYAAYSMGYPGVAAQVPGASPGGAPPPPTDQPPPPPSGGPTQPQLEGAPAAPGADQDPTASHTAYWAAYGYDVNSPQFKEWMAQQYQQYYSQASAASGSSSSAPAPPSTGPPPPPTQAPPPPGPPPL</sequence>
<dbReference type="CDD" id="cd22386">
    <property type="entry name" value="KH-I_KHDC4_rpt2"/>
    <property type="match status" value="1"/>
</dbReference>
<dbReference type="InterPro" id="IPR004087">
    <property type="entry name" value="KH_dom"/>
</dbReference>
<dbReference type="InterPro" id="IPR055256">
    <property type="entry name" value="KH_1_KHDC4/BBP-like"/>
</dbReference>
<name>D6RNP6_COPC7</name>
<evidence type="ECO:0000256" key="2">
    <source>
        <dbReference type="SAM" id="MobiDB-lite"/>
    </source>
</evidence>
<dbReference type="InParanoid" id="D6RNP6"/>
<dbReference type="GO" id="GO:0003723">
    <property type="term" value="F:RNA binding"/>
    <property type="evidence" value="ECO:0007669"/>
    <property type="project" value="UniProtKB-UniRule"/>
</dbReference>
<dbReference type="Pfam" id="PF23469">
    <property type="entry name" value="KH_12"/>
    <property type="match status" value="1"/>
</dbReference>
<dbReference type="KEGG" id="cci:CC1G_14818"/>
<evidence type="ECO:0000313" key="4">
    <source>
        <dbReference type="EMBL" id="EFI27345.1"/>
    </source>
</evidence>
<feature type="compositionally biased region" description="Low complexity" evidence="2">
    <location>
        <begin position="363"/>
        <end position="376"/>
    </location>
</feature>